<evidence type="ECO:0000313" key="3">
    <source>
        <dbReference type="Proteomes" id="UP000634229"/>
    </source>
</evidence>
<gene>
    <name evidence="2" type="ORF">JK363_37185</name>
</gene>
<dbReference type="Proteomes" id="UP000634229">
    <property type="component" value="Unassembled WGS sequence"/>
</dbReference>
<dbReference type="Pfam" id="PF00583">
    <property type="entry name" value="Acetyltransf_1"/>
    <property type="match status" value="1"/>
</dbReference>
<dbReference type="InterPro" id="IPR000182">
    <property type="entry name" value="GNAT_dom"/>
</dbReference>
<keyword evidence="3" id="KW-1185">Reference proteome</keyword>
<comment type="caution">
    <text evidence="2">The sequence shown here is derived from an EMBL/GenBank/DDBJ whole genome shotgun (WGS) entry which is preliminary data.</text>
</comment>
<dbReference type="EMBL" id="JAERRF010000039">
    <property type="protein sequence ID" value="MBL1102157.1"/>
    <property type="molecule type" value="Genomic_DNA"/>
</dbReference>
<organism evidence="2 3">
    <name type="scientific">Streptomyces coffeae</name>
    <dbReference type="NCBI Taxonomy" id="621382"/>
    <lineage>
        <taxon>Bacteria</taxon>
        <taxon>Bacillati</taxon>
        <taxon>Actinomycetota</taxon>
        <taxon>Actinomycetes</taxon>
        <taxon>Kitasatosporales</taxon>
        <taxon>Streptomycetaceae</taxon>
        <taxon>Streptomyces</taxon>
    </lineage>
</organism>
<sequence>MSVTITPAVLQDIADLRQLYFDVYGHGYPVPLGSDPAEMRRLITDPHTHWLVARCPDSDEPAGSVVVQTDPGTRIGKLLGLAVHPAQRHGGLAGRLTAAACADALATGTVNSVYATVRVVTEGPQHVVVRNGFRPLGLLPNAVEVAGCESLALFVRYADGVLEQRETVAHVPEPLAPLLAAAGHTSDVDYAAARPVETPGTGPSSGSSVPATTAMEIVTARSFVRRRFLEQFPDPADRFFPLHSPNAILTPEDGTFEVYADLDPAARSCSLIAVHPYPAAMAHALEPLMATVIRTGADYVETLLPLSDTAGLGAFLTAGFVPSALYPAMRRIGDRFHDYVVLSRTNRQIDFRTAAVSPLVRPYLSAYLRAWTATYLPLHEVVS</sequence>
<protein>
    <submittedName>
        <fullName evidence="2">GNAT family N-acetyltransferase</fullName>
    </submittedName>
</protein>
<proteinExistence type="predicted"/>
<dbReference type="InterPro" id="IPR016181">
    <property type="entry name" value="Acyl_CoA_acyltransferase"/>
</dbReference>
<feature type="domain" description="N-acetyltransferase" evidence="1">
    <location>
        <begin position="3"/>
        <end position="160"/>
    </location>
</feature>
<dbReference type="Gene3D" id="3.40.630.30">
    <property type="match status" value="1"/>
</dbReference>
<dbReference type="PROSITE" id="PS51186">
    <property type="entry name" value="GNAT"/>
    <property type="match status" value="1"/>
</dbReference>
<evidence type="ECO:0000313" key="2">
    <source>
        <dbReference type="EMBL" id="MBL1102157.1"/>
    </source>
</evidence>
<name>A0ABS1NQH6_9ACTN</name>
<reference evidence="2 3" key="1">
    <citation type="submission" date="2021-01" db="EMBL/GenBank/DDBJ databases">
        <title>WGS of actinomycetes isolated from Thailand.</title>
        <authorList>
            <person name="Thawai C."/>
        </authorList>
    </citation>
    <scope>NUCLEOTIDE SEQUENCE [LARGE SCALE GENOMIC DNA]</scope>
    <source>
        <strain evidence="2 3">CA1R205</strain>
    </source>
</reference>
<accession>A0ABS1NQH6</accession>
<dbReference type="RefSeq" id="WP_201882358.1">
    <property type="nucleotide sequence ID" value="NZ_JAERRF010000039.1"/>
</dbReference>
<dbReference type="SUPFAM" id="SSF55729">
    <property type="entry name" value="Acyl-CoA N-acyltransferases (Nat)"/>
    <property type="match status" value="1"/>
</dbReference>
<evidence type="ECO:0000259" key="1">
    <source>
        <dbReference type="PROSITE" id="PS51186"/>
    </source>
</evidence>